<evidence type="ECO:0000313" key="3">
    <source>
        <dbReference type="Proteomes" id="UP001228049"/>
    </source>
</evidence>
<comment type="caution">
    <text evidence="2">The sequence shown here is derived from an EMBL/GenBank/DDBJ whole genome shotgun (WGS) entry which is preliminary data.</text>
</comment>
<dbReference type="AlphaFoldDB" id="A0AAD9F8E5"/>
<feature type="compositionally biased region" description="Polar residues" evidence="1">
    <location>
        <begin position="310"/>
        <end position="322"/>
    </location>
</feature>
<dbReference type="InterPro" id="IPR029147">
    <property type="entry name" value="CFAP77"/>
</dbReference>
<keyword evidence="2" id="KW-0969">Cilium</keyword>
<accession>A0AAD9F8E5</accession>
<feature type="compositionally biased region" description="Polar residues" evidence="1">
    <location>
        <begin position="363"/>
        <end position="374"/>
    </location>
</feature>
<keyword evidence="3" id="KW-1185">Reference proteome</keyword>
<dbReference type="PANTHER" id="PTHR28617">
    <property type="entry name" value="CILIA- AND FLAGELLA-ASSOCIATED PROTEIN 77"/>
    <property type="match status" value="1"/>
</dbReference>
<keyword evidence="2" id="KW-0282">Flagellum</keyword>
<feature type="compositionally biased region" description="Basic and acidic residues" evidence="1">
    <location>
        <begin position="384"/>
        <end position="403"/>
    </location>
</feature>
<evidence type="ECO:0000256" key="1">
    <source>
        <dbReference type="SAM" id="MobiDB-lite"/>
    </source>
</evidence>
<keyword evidence="2" id="KW-0966">Cell projection</keyword>
<dbReference type="PANTHER" id="PTHR28617:SF1">
    <property type="entry name" value="CILIA- AND FLAGELLA-ASSOCIATED PROTEIN 77"/>
    <property type="match status" value="1"/>
</dbReference>
<sequence length="416" mass="43809">MSSPRLGVMRDSMLTNPLHIKLGVVVPECSLSLSPLGVVVPECSLSLQLGVVVPECCLSLQLGVVVPECSLSLQLGVVVSECSLSLSPLGVVVPECSLSLSPLGVVVHECSLSLSPLGVVVPECSLSLQLGVVVPECCLSLQLGVVVPECSLSLELGVVVPECSLSLSPLGVVVPECSLSLSPLGVVVPECSLSLSPLGVVVPECSLSLSPLQLGVVVPDPLQLGVVVPECSLSLSPLGVVVPECSLSLSPLGVVVPEFLSSWLVQRRSDSAPSQPLPPDFLSLNRDAVRSGIVTSKELSQYRAQMGGAYSQSHAPTPQRGGTSRRPAVPDITFGVTTKASDPFSVLLSHQYGRRWLDEQMKNSRNQTSNQQQKRVAPALNTFRDPEARQRASQESSGPERHSGSTLTRSNHVQHQ</sequence>
<feature type="compositionally biased region" description="Polar residues" evidence="1">
    <location>
        <begin position="404"/>
        <end position="416"/>
    </location>
</feature>
<reference evidence="2" key="1">
    <citation type="submission" date="2023-04" db="EMBL/GenBank/DDBJ databases">
        <title>Chromosome-level genome of Chaenocephalus aceratus.</title>
        <authorList>
            <person name="Park H."/>
        </authorList>
    </citation>
    <scope>NUCLEOTIDE SEQUENCE</scope>
    <source>
        <strain evidence="2">DE</strain>
        <tissue evidence="2">Muscle</tissue>
    </source>
</reference>
<dbReference type="Proteomes" id="UP001228049">
    <property type="component" value="Unassembled WGS sequence"/>
</dbReference>
<feature type="region of interest" description="Disordered" evidence="1">
    <location>
        <begin position="362"/>
        <end position="416"/>
    </location>
</feature>
<evidence type="ECO:0000313" key="2">
    <source>
        <dbReference type="EMBL" id="KAK1892912.1"/>
    </source>
</evidence>
<gene>
    <name evidence="2" type="ORF">KUDE01_007983</name>
</gene>
<dbReference type="Pfam" id="PF14825">
    <property type="entry name" value="CFAP77"/>
    <property type="match status" value="1"/>
</dbReference>
<name>A0AAD9F8E5_DISEL</name>
<organism evidence="2 3">
    <name type="scientific">Dissostichus eleginoides</name>
    <name type="common">Patagonian toothfish</name>
    <name type="synonym">Dissostichus amissus</name>
    <dbReference type="NCBI Taxonomy" id="100907"/>
    <lineage>
        <taxon>Eukaryota</taxon>
        <taxon>Metazoa</taxon>
        <taxon>Chordata</taxon>
        <taxon>Craniata</taxon>
        <taxon>Vertebrata</taxon>
        <taxon>Euteleostomi</taxon>
        <taxon>Actinopterygii</taxon>
        <taxon>Neopterygii</taxon>
        <taxon>Teleostei</taxon>
        <taxon>Neoteleostei</taxon>
        <taxon>Acanthomorphata</taxon>
        <taxon>Eupercaria</taxon>
        <taxon>Perciformes</taxon>
        <taxon>Notothenioidei</taxon>
        <taxon>Nototheniidae</taxon>
        <taxon>Dissostichus</taxon>
    </lineage>
</organism>
<proteinExistence type="predicted"/>
<protein>
    <submittedName>
        <fullName evidence="2">Cilia- and flagella-associated protein 77</fullName>
    </submittedName>
</protein>
<feature type="region of interest" description="Disordered" evidence="1">
    <location>
        <begin position="304"/>
        <end position="330"/>
    </location>
</feature>
<dbReference type="EMBL" id="JASDAP010000013">
    <property type="protein sequence ID" value="KAK1892912.1"/>
    <property type="molecule type" value="Genomic_DNA"/>
</dbReference>